<protein>
    <submittedName>
        <fullName evidence="2">Uncharacterized protein</fullName>
    </submittedName>
</protein>
<evidence type="ECO:0000256" key="1">
    <source>
        <dbReference type="SAM" id="MobiDB-lite"/>
    </source>
</evidence>
<proteinExistence type="predicted"/>
<name>A0AB39R866_9ACTN</name>
<feature type="region of interest" description="Disordered" evidence="1">
    <location>
        <begin position="16"/>
        <end position="35"/>
    </location>
</feature>
<evidence type="ECO:0000313" key="2">
    <source>
        <dbReference type="EMBL" id="XDQ50999.1"/>
    </source>
</evidence>
<dbReference type="EMBL" id="CP163443">
    <property type="protein sequence ID" value="XDQ50999.1"/>
    <property type="molecule type" value="Genomic_DNA"/>
</dbReference>
<dbReference type="RefSeq" id="WP_369244345.1">
    <property type="nucleotide sequence ID" value="NZ_CP163443.1"/>
</dbReference>
<sequence>MGRAVALEEDAVAVEPSVGRERYEPPPLPPVLGTESYASLPDEPLDELPCEPPLSDVDELSWSWLELLQPPPSPL</sequence>
<organism evidence="2">
    <name type="scientific">Streptomyces sp. R41</name>
    <dbReference type="NCBI Taxonomy" id="3238632"/>
    <lineage>
        <taxon>Bacteria</taxon>
        <taxon>Bacillati</taxon>
        <taxon>Actinomycetota</taxon>
        <taxon>Actinomycetes</taxon>
        <taxon>Kitasatosporales</taxon>
        <taxon>Streptomycetaceae</taxon>
        <taxon>Streptomyces</taxon>
    </lineage>
</organism>
<dbReference type="AlphaFoldDB" id="A0AB39R866"/>
<gene>
    <name evidence="2" type="ORF">AB5J53_04500</name>
</gene>
<reference evidence="2" key="1">
    <citation type="submission" date="2024-07" db="EMBL/GenBank/DDBJ databases">
        <authorList>
            <person name="Yu S.T."/>
        </authorList>
    </citation>
    <scope>NUCLEOTIDE SEQUENCE</scope>
    <source>
        <strain evidence="2">R41</strain>
    </source>
</reference>
<accession>A0AB39R866</accession>